<gene>
    <name evidence="2" type="primary">ANK3</name>
    <name evidence="2" type="ORF">SPIL2461_LOCUS11202</name>
</gene>
<name>A0A812RTP4_SYMPI</name>
<dbReference type="Proteomes" id="UP000649617">
    <property type="component" value="Unassembled WGS sequence"/>
</dbReference>
<evidence type="ECO:0000313" key="2">
    <source>
        <dbReference type="EMBL" id="CAE7455665.1"/>
    </source>
</evidence>
<protein>
    <submittedName>
        <fullName evidence="2">ANK3 protein</fullName>
    </submittedName>
</protein>
<keyword evidence="3" id="KW-1185">Reference proteome</keyword>
<organism evidence="2 3">
    <name type="scientific">Symbiodinium pilosum</name>
    <name type="common">Dinoflagellate</name>
    <dbReference type="NCBI Taxonomy" id="2952"/>
    <lineage>
        <taxon>Eukaryota</taxon>
        <taxon>Sar</taxon>
        <taxon>Alveolata</taxon>
        <taxon>Dinophyceae</taxon>
        <taxon>Suessiales</taxon>
        <taxon>Symbiodiniaceae</taxon>
        <taxon>Symbiodinium</taxon>
    </lineage>
</organism>
<evidence type="ECO:0000256" key="1">
    <source>
        <dbReference type="SAM" id="MobiDB-lite"/>
    </source>
</evidence>
<reference evidence="2" key="1">
    <citation type="submission" date="2021-02" db="EMBL/GenBank/DDBJ databases">
        <authorList>
            <person name="Dougan E. K."/>
            <person name="Rhodes N."/>
            <person name="Thang M."/>
            <person name="Chan C."/>
        </authorList>
    </citation>
    <scope>NUCLEOTIDE SEQUENCE</scope>
</reference>
<sequence length="159" mass="17135">MAISQNTPYQLLRFVVIPAYVEDVDNYFMLLEGCAQEEGEEEPQPGPEPEPESQEAGEAADAELGWAVDTNADTSRDVALDIGDTDFEEYAADLEAQAQLQMEAEVDAEAELALAEEDVRAQELAQEAADMAAAFGVEDEVPNFGMMEDDGNLLAGGRG</sequence>
<comment type="caution">
    <text evidence="2">The sequence shown here is derived from an EMBL/GenBank/DDBJ whole genome shotgun (WGS) entry which is preliminary data.</text>
</comment>
<evidence type="ECO:0000313" key="3">
    <source>
        <dbReference type="Proteomes" id="UP000649617"/>
    </source>
</evidence>
<feature type="region of interest" description="Disordered" evidence="1">
    <location>
        <begin position="36"/>
        <end position="75"/>
    </location>
</feature>
<accession>A0A812RTP4</accession>
<proteinExistence type="predicted"/>
<dbReference type="AlphaFoldDB" id="A0A812RTP4"/>
<dbReference type="EMBL" id="CAJNIZ010021779">
    <property type="protein sequence ID" value="CAE7455665.1"/>
    <property type="molecule type" value="Genomic_DNA"/>
</dbReference>
<dbReference type="OrthoDB" id="448050at2759"/>
<feature type="compositionally biased region" description="Acidic residues" evidence="1">
    <location>
        <begin position="36"/>
        <end position="61"/>
    </location>
</feature>